<protein>
    <submittedName>
        <fullName evidence="2">Uncharacterized protein</fullName>
    </submittedName>
</protein>
<sequence>MFIPNLKEAFELVFKNEDRILVRNTDIFLFILNLFATVPCESPPALLYVFTEHPEAILYCIWYIENILPNFPDNPNSPESEQRSAAISSDSQGSTVSVKARPIH</sequence>
<evidence type="ECO:0000256" key="1">
    <source>
        <dbReference type="SAM" id="MobiDB-lite"/>
    </source>
</evidence>
<dbReference type="AlphaFoldDB" id="A0A4Y2BEM0"/>
<name>A0A4Y2BEM0_ARAVE</name>
<proteinExistence type="predicted"/>
<feature type="region of interest" description="Disordered" evidence="1">
    <location>
        <begin position="74"/>
        <end position="104"/>
    </location>
</feature>
<keyword evidence="3" id="KW-1185">Reference proteome</keyword>
<dbReference type="Proteomes" id="UP000499080">
    <property type="component" value="Unassembled WGS sequence"/>
</dbReference>
<accession>A0A4Y2BEM0</accession>
<evidence type="ECO:0000313" key="2">
    <source>
        <dbReference type="EMBL" id="GBL90478.1"/>
    </source>
</evidence>
<feature type="compositionally biased region" description="Polar residues" evidence="1">
    <location>
        <begin position="74"/>
        <end position="97"/>
    </location>
</feature>
<reference evidence="2 3" key="1">
    <citation type="journal article" date="2019" name="Sci. Rep.">
        <title>Orb-weaving spider Araneus ventricosus genome elucidates the spidroin gene catalogue.</title>
        <authorList>
            <person name="Kono N."/>
            <person name="Nakamura H."/>
            <person name="Ohtoshi R."/>
            <person name="Moran D.A.P."/>
            <person name="Shinohara A."/>
            <person name="Yoshida Y."/>
            <person name="Fujiwara M."/>
            <person name="Mori M."/>
            <person name="Tomita M."/>
            <person name="Arakawa K."/>
        </authorList>
    </citation>
    <scope>NUCLEOTIDE SEQUENCE [LARGE SCALE GENOMIC DNA]</scope>
</reference>
<organism evidence="2 3">
    <name type="scientific">Araneus ventricosus</name>
    <name type="common">Orbweaver spider</name>
    <name type="synonym">Epeira ventricosa</name>
    <dbReference type="NCBI Taxonomy" id="182803"/>
    <lineage>
        <taxon>Eukaryota</taxon>
        <taxon>Metazoa</taxon>
        <taxon>Ecdysozoa</taxon>
        <taxon>Arthropoda</taxon>
        <taxon>Chelicerata</taxon>
        <taxon>Arachnida</taxon>
        <taxon>Araneae</taxon>
        <taxon>Araneomorphae</taxon>
        <taxon>Entelegynae</taxon>
        <taxon>Araneoidea</taxon>
        <taxon>Araneidae</taxon>
        <taxon>Araneus</taxon>
    </lineage>
</organism>
<gene>
    <name evidence="2" type="ORF">AVEN_179407_1</name>
</gene>
<evidence type="ECO:0000313" key="3">
    <source>
        <dbReference type="Proteomes" id="UP000499080"/>
    </source>
</evidence>
<comment type="caution">
    <text evidence="2">The sequence shown here is derived from an EMBL/GenBank/DDBJ whole genome shotgun (WGS) entry which is preliminary data.</text>
</comment>
<dbReference type="EMBL" id="BGPR01000072">
    <property type="protein sequence ID" value="GBL90478.1"/>
    <property type="molecule type" value="Genomic_DNA"/>
</dbReference>